<comment type="caution">
    <text evidence="1">The sequence shown here is derived from an EMBL/GenBank/DDBJ whole genome shotgun (WGS) entry which is preliminary data.</text>
</comment>
<protein>
    <submittedName>
        <fullName evidence="1">Uncharacterized protein</fullName>
    </submittedName>
</protein>
<sequence length="359" mass="39008">MLFVNVTYTFKLVAVRLASASASVELPIRQSSLAAAHVDVVREEDVEDVRLGGWQEPRVLQVSEVAAGQVAVGEADGGTAGQEGVAGRGSRVVCEEVVEGAQLDELRARPVQKVCGDEVDSSEVGFLMDVGMDVDGAAGQAVGSSRVVRGLVDAASDSPRPDVYVSKLVAFSPDKERWMKAKIYRPIGTAYIIGRVYQLVKKGKNASLFQIRWLDSPFQSAVEHIRVGVVQLGIKNYVALTRVMNPDWRILVRQDPTDEIDFEEDDSDCEEEVLQAFDPSELLPTDLAEVEASIACTLIRLEKLKGRHICTSTATDRHKPTSVLSSSICLSIPPARASLPTYPSTFGAKCCMKPTSTQW</sequence>
<dbReference type="EMBL" id="RCML01000620">
    <property type="protein sequence ID" value="KAG2972419.1"/>
    <property type="molecule type" value="Genomic_DNA"/>
</dbReference>
<gene>
    <name evidence="1" type="ORF">PC118_g15706</name>
</gene>
<reference evidence="1" key="1">
    <citation type="submission" date="2018-10" db="EMBL/GenBank/DDBJ databases">
        <title>Effector identification in a new, highly contiguous assembly of the strawberry crown rot pathogen Phytophthora cactorum.</title>
        <authorList>
            <person name="Armitage A.D."/>
            <person name="Nellist C.F."/>
            <person name="Bates H."/>
            <person name="Vickerstaff R.J."/>
            <person name="Harrison R.J."/>
        </authorList>
    </citation>
    <scope>NUCLEOTIDE SEQUENCE</scope>
    <source>
        <strain evidence="1">P415</strain>
    </source>
</reference>
<dbReference type="Proteomes" id="UP000697107">
    <property type="component" value="Unassembled WGS sequence"/>
</dbReference>
<dbReference type="VEuPathDB" id="FungiDB:PC110_g11403"/>
<dbReference type="AlphaFoldDB" id="A0A8T1FGL0"/>
<evidence type="ECO:0000313" key="1">
    <source>
        <dbReference type="EMBL" id="KAG2972419.1"/>
    </source>
</evidence>
<organism evidence="1 2">
    <name type="scientific">Phytophthora cactorum</name>
    <dbReference type="NCBI Taxonomy" id="29920"/>
    <lineage>
        <taxon>Eukaryota</taxon>
        <taxon>Sar</taxon>
        <taxon>Stramenopiles</taxon>
        <taxon>Oomycota</taxon>
        <taxon>Peronosporomycetes</taxon>
        <taxon>Peronosporales</taxon>
        <taxon>Peronosporaceae</taxon>
        <taxon>Phytophthora</taxon>
    </lineage>
</organism>
<dbReference type="VEuPathDB" id="FungiDB:PC110_g18931"/>
<proteinExistence type="predicted"/>
<accession>A0A8T1FGL0</accession>
<evidence type="ECO:0000313" key="2">
    <source>
        <dbReference type="Proteomes" id="UP000697107"/>
    </source>
</evidence>
<name>A0A8T1FGL0_9STRA</name>